<dbReference type="SUPFAM" id="SSF52799">
    <property type="entry name" value="(Phosphotyrosine protein) phosphatases II"/>
    <property type="match status" value="1"/>
</dbReference>
<dbReference type="InterPro" id="IPR029021">
    <property type="entry name" value="Prot-tyrosine_phosphatase-like"/>
</dbReference>
<proteinExistence type="predicted"/>
<dbReference type="AlphaFoldDB" id="A0A7S4UQ04"/>
<dbReference type="EMBL" id="HBNR01007845">
    <property type="protein sequence ID" value="CAE4565534.1"/>
    <property type="molecule type" value="Transcribed_RNA"/>
</dbReference>
<evidence type="ECO:0000313" key="1">
    <source>
        <dbReference type="EMBL" id="CAE4565534.1"/>
    </source>
</evidence>
<protein>
    <submittedName>
        <fullName evidence="1">Uncharacterized protein</fullName>
    </submittedName>
</protein>
<accession>A0A7S4UQ04</accession>
<reference evidence="1" key="1">
    <citation type="submission" date="2021-01" db="EMBL/GenBank/DDBJ databases">
        <authorList>
            <person name="Corre E."/>
            <person name="Pelletier E."/>
            <person name="Niang G."/>
            <person name="Scheremetjew M."/>
            <person name="Finn R."/>
            <person name="Kale V."/>
            <person name="Holt S."/>
            <person name="Cochrane G."/>
            <person name="Meng A."/>
            <person name="Brown T."/>
            <person name="Cohen L."/>
        </authorList>
    </citation>
    <scope>NUCLEOTIDE SEQUENCE</scope>
    <source>
        <strain evidence="1">CCMP3105</strain>
    </source>
</reference>
<name>A0A7S4UQ04_9DINO</name>
<dbReference type="Gene3D" id="3.90.190.10">
    <property type="entry name" value="Protein tyrosine phosphatase superfamily"/>
    <property type="match status" value="1"/>
</dbReference>
<gene>
    <name evidence="1" type="ORF">AMON00008_LOCUS5153</name>
</gene>
<sequence>MADADVAAVPSAKRAREVVRGSVEVRAATALEVFNVPLFEVPPMLDVRSSAAYAREHVVCAVSTPAEDGLSTECLFQRILDHDDIWGWLLQFPVVVVYDGDSEDRASWLVDTLCGAITDRAAVRGFEGADNTERLLRRLAFQCQQILLLKHKDFSQAFGFACASGCDWTCADFFEQHGPLPRCALLQPRVYLAGRQVRPTAGMLQLLGVSRVAVNADAWDVMDGTSGGGGNELQDRPEDAPGVLYLKCEVADRDDDPDILRVLQGAAQFLAAGAAIGGVGLVRLHGQSRSASVVCALVMLSRGLSVDAAWALFEEAGIRVDTRLVWRFCASCAEPARVCGLRHLHHS</sequence>
<organism evidence="1">
    <name type="scientific">Alexandrium monilatum</name>
    <dbReference type="NCBI Taxonomy" id="311494"/>
    <lineage>
        <taxon>Eukaryota</taxon>
        <taxon>Sar</taxon>
        <taxon>Alveolata</taxon>
        <taxon>Dinophyceae</taxon>
        <taxon>Gonyaulacales</taxon>
        <taxon>Pyrocystaceae</taxon>
        <taxon>Alexandrium</taxon>
    </lineage>
</organism>